<keyword evidence="10" id="KW-1185">Reference proteome</keyword>
<name>A0A6V8NGS5_9ACTN</name>
<dbReference type="Proteomes" id="UP000561271">
    <property type="component" value="Unassembled WGS sequence"/>
</dbReference>
<evidence type="ECO:0000313" key="4">
    <source>
        <dbReference type="EMBL" id="GFP37121.1"/>
    </source>
</evidence>
<evidence type="ECO:0000313" key="2">
    <source>
        <dbReference type="EMBL" id="GFP23611.1"/>
    </source>
</evidence>
<dbReference type="EMBL" id="BLRZ01000036">
    <property type="protein sequence ID" value="GFP30016.1"/>
    <property type="molecule type" value="Genomic_DNA"/>
</dbReference>
<evidence type="ECO:0000313" key="1">
    <source>
        <dbReference type="EMBL" id="GFP18551.1"/>
    </source>
</evidence>
<dbReference type="Proteomes" id="UP000585609">
    <property type="component" value="Unassembled WGS sequence"/>
</dbReference>
<dbReference type="RefSeq" id="WP_176231400.1">
    <property type="nucleotide sequence ID" value="NZ_BLRU01000002.1"/>
</dbReference>
<proteinExistence type="predicted"/>
<dbReference type="AlphaFoldDB" id="A0A6V8NGS5"/>
<evidence type="ECO:0000313" key="9">
    <source>
        <dbReference type="Proteomes" id="UP000585609"/>
    </source>
</evidence>
<evidence type="ECO:0000313" key="5">
    <source>
        <dbReference type="EMBL" id="GFP39140.1"/>
    </source>
</evidence>
<evidence type="ECO:0000313" key="10">
    <source>
        <dbReference type="Proteomes" id="UP000588083"/>
    </source>
</evidence>
<dbReference type="EMBL" id="BLSD01000033">
    <property type="protein sequence ID" value="GFP39140.1"/>
    <property type="molecule type" value="Genomic_DNA"/>
</dbReference>
<dbReference type="Proteomes" id="UP000569018">
    <property type="component" value="Unassembled WGS sequence"/>
</dbReference>
<dbReference type="EMBL" id="BLSC01000050">
    <property type="protein sequence ID" value="GFP37121.1"/>
    <property type="molecule type" value="Genomic_DNA"/>
</dbReference>
<accession>A0A6V8NGS5</accession>
<comment type="caution">
    <text evidence="1">The sequence shown here is derived from an EMBL/GenBank/DDBJ whole genome shotgun (WGS) entry which is preliminary data.</text>
</comment>
<protein>
    <submittedName>
        <fullName evidence="1">Uncharacterized protein</fullName>
    </submittedName>
</protein>
<evidence type="ECO:0000313" key="8">
    <source>
        <dbReference type="Proteomes" id="UP000574717"/>
    </source>
</evidence>
<evidence type="ECO:0000313" key="3">
    <source>
        <dbReference type="EMBL" id="GFP30016.1"/>
    </source>
</evidence>
<evidence type="ECO:0000313" key="6">
    <source>
        <dbReference type="Proteomes" id="UP000561271"/>
    </source>
</evidence>
<organism evidence="1 8">
    <name type="scientific">Candidatus Hakubella thermalkaliphila</name>
    <dbReference type="NCBI Taxonomy" id="2754717"/>
    <lineage>
        <taxon>Bacteria</taxon>
        <taxon>Bacillati</taxon>
        <taxon>Actinomycetota</taxon>
        <taxon>Actinomycetota incertae sedis</taxon>
        <taxon>Candidatus Hakubellales</taxon>
        <taxon>Candidatus Hakubellaceae</taxon>
        <taxon>Candidatus Hakubella</taxon>
    </lineage>
</organism>
<dbReference type="Proteomes" id="UP000574717">
    <property type="component" value="Unassembled WGS sequence"/>
</dbReference>
<evidence type="ECO:0000313" key="7">
    <source>
        <dbReference type="Proteomes" id="UP000569018"/>
    </source>
</evidence>
<gene>
    <name evidence="1" type="ORF">HKBW3S03_00056</name>
    <name evidence="2" type="ORF">HKBW3S09_01076</name>
    <name evidence="3" type="ORF">HKBW3S34_00936</name>
    <name evidence="4" type="ORF">HKBW3S44_00801</name>
    <name evidence="5" type="ORF">HKBW3S47_00840</name>
</gene>
<sequence length="360" mass="41730">MNKDFELKIRLNNVFWSLGCYTRLEVKLAEYSLRKIPMELTDLDVLGIRILPDLNIDYLVADCTSNKDAIRSPIQRVFWLKGVMDFFGASKGYLSLGTSNPIPEAQRIVAHKLGVTILNESNLVNLEKRVVNLSNPQLQSSKPESWLYFENNLTNLSKELVPLLKFRKHNYWINPAHQNLHALISLVTKHNELFDEMNKLQKALILDLLTLFTLSVLQMSAYVFRINPENPEIELKSYFYGGHAEMKRRLGIVENIKKLMESMPIQRSLFNDTLKLDPDYLPGLFDISFRLLNRPSDSSQILRYLQTILFEKILYKGEGAEAMEYLETDFSDIAKKLTRDIVKFFRDSTGIPQRLVDDVY</sequence>
<reference evidence="6 7" key="1">
    <citation type="journal article" date="2020" name="Front. Microbiol.">
        <title>Single-cell genomics of novel Actinobacteria with the Wood-Ljungdahl pathway discovered in a serpentinizing system.</title>
        <authorList>
            <person name="Merino N."/>
            <person name="Kawai M."/>
            <person name="Boyd E.S."/>
            <person name="Colman D.R."/>
            <person name="McGlynn S.E."/>
            <person name="Nealson K.H."/>
            <person name="Kurokawa K."/>
            <person name="Hongoh Y."/>
        </authorList>
    </citation>
    <scope>NUCLEOTIDE SEQUENCE [LARGE SCALE GENOMIC DNA]</scope>
    <source>
        <strain evidence="1 8">S03</strain>
        <strain evidence="2 9">S09_30</strain>
        <strain evidence="3 10">S34</strain>
        <strain evidence="4 6">S44</strain>
        <strain evidence="5 7">S47</strain>
    </source>
</reference>
<dbReference type="EMBL" id="BLRU01000002">
    <property type="protein sequence ID" value="GFP18551.1"/>
    <property type="molecule type" value="Genomic_DNA"/>
</dbReference>
<dbReference type="Proteomes" id="UP000588083">
    <property type="component" value="Unassembled WGS sequence"/>
</dbReference>
<dbReference type="EMBL" id="BLRW01000147">
    <property type="protein sequence ID" value="GFP23611.1"/>
    <property type="molecule type" value="Genomic_DNA"/>
</dbReference>